<evidence type="ECO:0000259" key="7">
    <source>
        <dbReference type="Pfam" id="PF04545"/>
    </source>
</evidence>
<dbReference type="InterPro" id="IPR013324">
    <property type="entry name" value="RNA_pol_sigma_r3/r4-like"/>
</dbReference>
<keyword evidence="9" id="KW-1185">Reference proteome</keyword>
<feature type="compositionally biased region" description="Basic and acidic residues" evidence="5">
    <location>
        <begin position="282"/>
        <end position="310"/>
    </location>
</feature>
<feature type="compositionally biased region" description="Low complexity" evidence="5">
    <location>
        <begin position="374"/>
        <end position="384"/>
    </location>
</feature>
<dbReference type="Proteomes" id="UP001058003">
    <property type="component" value="Chromosome"/>
</dbReference>
<evidence type="ECO:0000256" key="2">
    <source>
        <dbReference type="ARBA" id="ARBA00023082"/>
    </source>
</evidence>
<dbReference type="Pfam" id="PF04542">
    <property type="entry name" value="Sigma70_r2"/>
    <property type="match status" value="1"/>
</dbReference>
<organism evidence="8 9">
    <name type="scientific">Dactylosporangium aurantiacum</name>
    <dbReference type="NCBI Taxonomy" id="35754"/>
    <lineage>
        <taxon>Bacteria</taxon>
        <taxon>Bacillati</taxon>
        <taxon>Actinomycetota</taxon>
        <taxon>Actinomycetes</taxon>
        <taxon>Micromonosporales</taxon>
        <taxon>Micromonosporaceae</taxon>
        <taxon>Dactylosporangium</taxon>
    </lineage>
</organism>
<dbReference type="InterPro" id="IPR013325">
    <property type="entry name" value="RNA_pol_sigma_r2"/>
</dbReference>
<dbReference type="InterPro" id="IPR007630">
    <property type="entry name" value="RNA_pol_sigma70_r4"/>
</dbReference>
<reference evidence="8" key="1">
    <citation type="submission" date="2021-04" db="EMBL/GenBank/DDBJ databases">
        <title>Dactylosporangium aurantiacum NRRL B-8018 full assembly.</title>
        <authorList>
            <person name="Hartkoorn R.C."/>
            <person name="Beaudoing E."/>
            <person name="Hot D."/>
        </authorList>
    </citation>
    <scope>NUCLEOTIDE SEQUENCE</scope>
    <source>
        <strain evidence="8">NRRL B-8018</strain>
    </source>
</reference>
<dbReference type="SUPFAM" id="SSF88659">
    <property type="entry name" value="Sigma3 and sigma4 domains of RNA polymerase sigma factors"/>
    <property type="match status" value="2"/>
</dbReference>
<dbReference type="GO" id="GO:0006352">
    <property type="term" value="P:DNA-templated transcription initiation"/>
    <property type="evidence" value="ECO:0007669"/>
    <property type="project" value="InterPro"/>
</dbReference>
<keyword evidence="3" id="KW-0238">DNA-binding</keyword>
<keyword evidence="4" id="KW-0804">Transcription</keyword>
<name>A0A9Q9MRL4_9ACTN</name>
<evidence type="ECO:0000256" key="4">
    <source>
        <dbReference type="ARBA" id="ARBA00023163"/>
    </source>
</evidence>
<dbReference type="OrthoDB" id="9804285at2"/>
<gene>
    <name evidence="8" type="ORF">Daura_22065</name>
</gene>
<evidence type="ECO:0000256" key="5">
    <source>
        <dbReference type="SAM" id="MobiDB-lite"/>
    </source>
</evidence>
<dbReference type="RefSeq" id="WP_081971733.1">
    <property type="nucleotide sequence ID" value="NZ_CP073767.1"/>
</dbReference>
<dbReference type="EMBL" id="CP073767">
    <property type="protein sequence ID" value="UWZ58617.1"/>
    <property type="molecule type" value="Genomic_DNA"/>
</dbReference>
<sequence length="415" mass="45572">MNATLPERCDSPQAPWMICACGDPDCRTAFAELASVGAASDGRLRNQLVERHLRLAYSIAARYRFDPRVQDIRQVAALALVEAVDRFDPRRGTPFSAFATPTVAGTLKRFLRDNRWTLRTPRGAGELLLQMTAAREILTQRLGRDPRDREFAGALQCTEAEIVSVRRMAHEQHMLSLDGPATAGVGDRAVGDTLAEGADALAGVDDREALYTELQRLPERQLRVVMLYYYADLTQREIAAQIGVSQMQVSRLLKSALQQLRTGMLPDVDGGPENCDSAQQRHMQESGERDGEARTEPPADAAHEHGEAARAHQPVVADAEPDANGPCRNHDVARQGHGRRPQTDSRNLSRTVDRTRYRPPSSARHGGPPRRAARAATGRARSPHWPVPRPPPAEAFHPMPVNPVEPLGHPPSGSS</sequence>
<dbReference type="KEGG" id="daur:Daura_22065"/>
<keyword evidence="1" id="KW-0805">Transcription regulation</keyword>
<dbReference type="PANTHER" id="PTHR30385:SF4">
    <property type="entry name" value="RNA POLYMERASE SIGMA-E FACTOR"/>
    <property type="match status" value="1"/>
</dbReference>
<evidence type="ECO:0000256" key="1">
    <source>
        <dbReference type="ARBA" id="ARBA00023015"/>
    </source>
</evidence>
<dbReference type="InterPro" id="IPR007627">
    <property type="entry name" value="RNA_pol_sigma70_r2"/>
</dbReference>
<dbReference type="PANTHER" id="PTHR30385">
    <property type="entry name" value="SIGMA FACTOR F FLAGELLAR"/>
    <property type="match status" value="1"/>
</dbReference>
<feature type="region of interest" description="Disordered" evidence="5">
    <location>
        <begin position="263"/>
        <end position="415"/>
    </location>
</feature>
<keyword evidence="2" id="KW-0731">Sigma factor</keyword>
<feature type="domain" description="RNA polymerase sigma-70 region 4" evidence="7">
    <location>
        <begin position="214"/>
        <end position="261"/>
    </location>
</feature>
<dbReference type="InterPro" id="IPR014284">
    <property type="entry name" value="RNA_pol_sigma-70_dom"/>
</dbReference>
<dbReference type="CDD" id="cd06171">
    <property type="entry name" value="Sigma70_r4"/>
    <property type="match status" value="1"/>
</dbReference>
<accession>A0A9Q9MRL4</accession>
<protein>
    <submittedName>
        <fullName evidence="8">Sigma-70 family RNA polymerase sigma factor</fullName>
    </submittedName>
</protein>
<dbReference type="GO" id="GO:0003677">
    <property type="term" value="F:DNA binding"/>
    <property type="evidence" value="ECO:0007669"/>
    <property type="project" value="UniProtKB-KW"/>
</dbReference>
<dbReference type="GO" id="GO:0016987">
    <property type="term" value="F:sigma factor activity"/>
    <property type="evidence" value="ECO:0007669"/>
    <property type="project" value="UniProtKB-KW"/>
</dbReference>
<dbReference type="Pfam" id="PF04545">
    <property type="entry name" value="Sigma70_r4"/>
    <property type="match status" value="1"/>
</dbReference>
<dbReference type="AlphaFoldDB" id="A0A9Q9MRL4"/>
<evidence type="ECO:0000259" key="6">
    <source>
        <dbReference type="Pfam" id="PF04542"/>
    </source>
</evidence>
<evidence type="ECO:0000313" key="9">
    <source>
        <dbReference type="Proteomes" id="UP001058003"/>
    </source>
</evidence>
<dbReference type="NCBIfam" id="TIGR02937">
    <property type="entry name" value="sigma70-ECF"/>
    <property type="match status" value="1"/>
</dbReference>
<dbReference type="Gene3D" id="1.20.140.160">
    <property type="match status" value="1"/>
</dbReference>
<proteinExistence type="predicted"/>
<dbReference type="SUPFAM" id="SSF88946">
    <property type="entry name" value="Sigma2 domain of RNA polymerase sigma factors"/>
    <property type="match status" value="1"/>
</dbReference>
<dbReference type="Gene3D" id="1.20.120.1810">
    <property type="match status" value="1"/>
</dbReference>
<feature type="domain" description="RNA polymerase sigma-70 region 2" evidence="6">
    <location>
        <begin position="48"/>
        <end position="117"/>
    </location>
</feature>
<evidence type="ECO:0000313" key="8">
    <source>
        <dbReference type="EMBL" id="UWZ58617.1"/>
    </source>
</evidence>
<evidence type="ECO:0000256" key="3">
    <source>
        <dbReference type="ARBA" id="ARBA00023125"/>
    </source>
</evidence>